<protein>
    <submittedName>
        <fullName evidence="1">Uncharacterized protein</fullName>
    </submittedName>
</protein>
<proteinExistence type="predicted"/>
<name>A0AAD6RIQ7_9ROSI</name>
<organism evidence="1 2">
    <name type="scientific">Populus alba x Populus x berolinensis</name>
    <dbReference type="NCBI Taxonomy" id="444605"/>
    <lineage>
        <taxon>Eukaryota</taxon>
        <taxon>Viridiplantae</taxon>
        <taxon>Streptophyta</taxon>
        <taxon>Embryophyta</taxon>
        <taxon>Tracheophyta</taxon>
        <taxon>Spermatophyta</taxon>
        <taxon>Magnoliopsida</taxon>
        <taxon>eudicotyledons</taxon>
        <taxon>Gunneridae</taxon>
        <taxon>Pentapetalae</taxon>
        <taxon>rosids</taxon>
        <taxon>fabids</taxon>
        <taxon>Malpighiales</taxon>
        <taxon>Salicaceae</taxon>
        <taxon>Saliceae</taxon>
        <taxon>Populus</taxon>
    </lineage>
</organism>
<evidence type="ECO:0000313" key="1">
    <source>
        <dbReference type="EMBL" id="KAJ7009436.1"/>
    </source>
</evidence>
<evidence type="ECO:0000313" key="2">
    <source>
        <dbReference type="Proteomes" id="UP001164929"/>
    </source>
</evidence>
<comment type="caution">
    <text evidence="1">The sequence shown here is derived from an EMBL/GenBank/DDBJ whole genome shotgun (WGS) entry which is preliminary data.</text>
</comment>
<reference evidence="1 2" key="1">
    <citation type="journal article" date="2023" name="Mol. Ecol. Resour.">
        <title>Chromosome-level genome assembly of a triploid poplar Populus alba 'Berolinensis'.</title>
        <authorList>
            <person name="Chen S."/>
            <person name="Yu Y."/>
            <person name="Wang X."/>
            <person name="Wang S."/>
            <person name="Zhang T."/>
            <person name="Zhou Y."/>
            <person name="He R."/>
            <person name="Meng N."/>
            <person name="Wang Y."/>
            <person name="Liu W."/>
            <person name="Liu Z."/>
            <person name="Liu J."/>
            <person name="Guo Q."/>
            <person name="Huang H."/>
            <person name="Sederoff R.R."/>
            <person name="Wang G."/>
            <person name="Qu G."/>
            <person name="Chen S."/>
        </authorList>
    </citation>
    <scope>NUCLEOTIDE SEQUENCE [LARGE SCALE GENOMIC DNA]</scope>
    <source>
        <strain evidence="1">SC-2020</strain>
    </source>
</reference>
<sequence length="68" mass="7578">MFENESLKCTIQKLQQEIFQLTGQLKPIELRLGSSTGARTEEGIEHLRIGNEMTKCPLNDPSASNTSN</sequence>
<gene>
    <name evidence="1" type="ORF">NC653_000193</name>
</gene>
<dbReference type="EMBL" id="JAQIZT010000001">
    <property type="protein sequence ID" value="KAJ7009436.1"/>
    <property type="molecule type" value="Genomic_DNA"/>
</dbReference>
<dbReference type="AlphaFoldDB" id="A0AAD6RIQ7"/>
<accession>A0AAD6RIQ7</accession>
<keyword evidence="2" id="KW-1185">Reference proteome</keyword>
<dbReference type="Proteomes" id="UP001164929">
    <property type="component" value="Chromosome 1"/>
</dbReference>